<dbReference type="RefSeq" id="WP_378017471.1">
    <property type="nucleotide sequence ID" value="NZ_JBHSKT010000005.1"/>
</dbReference>
<dbReference type="Pfam" id="PF16277">
    <property type="entry name" value="DUF4926"/>
    <property type="match status" value="1"/>
</dbReference>
<dbReference type="EMBL" id="JBHSKT010000005">
    <property type="protein sequence ID" value="MFC5271105.1"/>
    <property type="molecule type" value="Genomic_DNA"/>
</dbReference>
<name>A0ABW0ED46_9BACT</name>
<comment type="caution">
    <text evidence="1">The sequence shown here is derived from an EMBL/GenBank/DDBJ whole genome shotgun (WGS) entry which is preliminary data.</text>
</comment>
<reference evidence="2" key="1">
    <citation type="journal article" date="2019" name="Int. J. Syst. Evol. Microbiol.">
        <title>The Global Catalogue of Microorganisms (GCM) 10K type strain sequencing project: providing services to taxonomists for standard genome sequencing and annotation.</title>
        <authorList>
            <consortium name="The Broad Institute Genomics Platform"/>
            <consortium name="The Broad Institute Genome Sequencing Center for Infectious Disease"/>
            <person name="Wu L."/>
            <person name="Ma J."/>
        </authorList>
    </citation>
    <scope>NUCLEOTIDE SEQUENCE [LARGE SCALE GENOMIC DNA]</scope>
    <source>
        <strain evidence="2">KACC 12602</strain>
    </source>
</reference>
<accession>A0ABW0ED46</accession>
<evidence type="ECO:0000313" key="1">
    <source>
        <dbReference type="EMBL" id="MFC5271105.1"/>
    </source>
</evidence>
<sequence length="73" mass="8162">MIKEFERVVLTEDISGTALRKDDVGVVVMIYEAYEVEFLALDGSTIAVETVKANQVRPVRNTEILHVRDVKAA</sequence>
<proteinExistence type="predicted"/>
<evidence type="ECO:0000313" key="2">
    <source>
        <dbReference type="Proteomes" id="UP001596161"/>
    </source>
</evidence>
<organism evidence="1 2">
    <name type="scientific">Adhaeribacter terreus</name>
    <dbReference type="NCBI Taxonomy" id="529703"/>
    <lineage>
        <taxon>Bacteria</taxon>
        <taxon>Pseudomonadati</taxon>
        <taxon>Bacteroidota</taxon>
        <taxon>Cytophagia</taxon>
        <taxon>Cytophagales</taxon>
        <taxon>Hymenobacteraceae</taxon>
        <taxon>Adhaeribacter</taxon>
    </lineage>
</organism>
<protein>
    <submittedName>
        <fullName evidence="1">DUF4926 domain-containing protein</fullName>
    </submittedName>
</protein>
<dbReference type="InterPro" id="IPR032568">
    <property type="entry name" value="DUF4926"/>
</dbReference>
<dbReference type="Proteomes" id="UP001596161">
    <property type="component" value="Unassembled WGS sequence"/>
</dbReference>
<keyword evidence="2" id="KW-1185">Reference proteome</keyword>
<gene>
    <name evidence="1" type="ORF">ACFPIB_10820</name>
</gene>